<dbReference type="Proteomes" id="UP000583699">
    <property type="component" value="Unassembled WGS sequence"/>
</dbReference>
<keyword evidence="4 8" id="KW-0547">Nucleotide-binding</keyword>
<dbReference type="GO" id="GO:0005524">
    <property type="term" value="F:ATP binding"/>
    <property type="evidence" value="ECO:0007669"/>
    <property type="project" value="UniProtKB-UniRule"/>
</dbReference>
<dbReference type="InterPro" id="IPR001957">
    <property type="entry name" value="Chromosome_initiator_DnaA"/>
</dbReference>
<dbReference type="HAMAP" id="MF_00377">
    <property type="entry name" value="DnaA_bact"/>
    <property type="match status" value="1"/>
</dbReference>
<feature type="binding site" evidence="8">
    <location>
        <position position="158"/>
    </location>
    <ligand>
        <name>ATP</name>
        <dbReference type="ChEBI" id="CHEBI:30616"/>
    </ligand>
</feature>
<dbReference type="GO" id="GO:0006275">
    <property type="term" value="P:regulation of DNA replication"/>
    <property type="evidence" value="ECO:0007669"/>
    <property type="project" value="UniProtKB-UniRule"/>
</dbReference>
<dbReference type="NCBIfam" id="NF010686">
    <property type="entry name" value="PRK14086.1"/>
    <property type="match status" value="1"/>
</dbReference>
<dbReference type="Gene3D" id="1.10.1750.10">
    <property type="match status" value="1"/>
</dbReference>
<comment type="caution">
    <text evidence="8">Lacks conserved residue(s) required for the propagation of feature annotation.</text>
</comment>
<feature type="binding site" evidence="8">
    <location>
        <position position="155"/>
    </location>
    <ligand>
        <name>ATP</name>
        <dbReference type="ChEBI" id="CHEBI:30616"/>
    </ligand>
</feature>
<evidence type="ECO:0000313" key="15">
    <source>
        <dbReference type="Proteomes" id="UP000583699"/>
    </source>
</evidence>
<dbReference type="GO" id="GO:0003688">
    <property type="term" value="F:DNA replication origin binding"/>
    <property type="evidence" value="ECO:0007669"/>
    <property type="project" value="UniProtKB-UniRule"/>
</dbReference>
<dbReference type="PRINTS" id="PR00051">
    <property type="entry name" value="DNAA"/>
</dbReference>
<evidence type="ECO:0000259" key="13">
    <source>
        <dbReference type="SMART" id="SM00760"/>
    </source>
</evidence>
<dbReference type="SUPFAM" id="SSF52540">
    <property type="entry name" value="P-loop containing nucleoside triphosphate hydrolases"/>
    <property type="match status" value="1"/>
</dbReference>
<evidence type="ECO:0000259" key="12">
    <source>
        <dbReference type="SMART" id="SM00382"/>
    </source>
</evidence>
<dbReference type="Pfam" id="PF00308">
    <property type="entry name" value="Bac_DnaA"/>
    <property type="match status" value="1"/>
</dbReference>
<keyword evidence="5 8" id="KW-0067">ATP-binding</keyword>
<dbReference type="CDD" id="cd00009">
    <property type="entry name" value="AAA"/>
    <property type="match status" value="1"/>
</dbReference>
<dbReference type="FunFam" id="1.10.1750.10:FF:000003">
    <property type="entry name" value="Chromosomal replication initiator protein DnaA"/>
    <property type="match status" value="1"/>
</dbReference>
<dbReference type="SUPFAM" id="SSF48295">
    <property type="entry name" value="TrpR-like"/>
    <property type="match status" value="1"/>
</dbReference>
<comment type="similarity">
    <text evidence="1 8 11">Belongs to the DnaA family.</text>
</comment>
<dbReference type="PANTHER" id="PTHR30050">
    <property type="entry name" value="CHROMOSOMAL REPLICATION INITIATOR PROTEIN DNAA"/>
    <property type="match status" value="1"/>
</dbReference>
<comment type="function">
    <text evidence="8 10">Plays an essential role in the initiation and regulation of chromosomal replication. ATP-DnaA binds to the origin of replication (oriC) to initiate formation of the DNA replication initiation complex once per cell cycle. Binds the DnaA box (a 9 base pair repeat at the origin) and separates the double-stranded (ds)DNA. Forms a right-handed helical filament on oriC DNA; dsDNA binds to the exterior of the filament while single-stranded (ss)DNA is stabiized in the filament's interior. The ATP-DnaA-oriC complex binds and stabilizes one strand of the AT-rich DNA unwinding element (DUE), permitting loading of DNA polymerase. After initiation quickly degrades to an ADP-DnaA complex that is not apt for DNA replication. Binds acidic phospholipids.</text>
</comment>
<evidence type="ECO:0000256" key="5">
    <source>
        <dbReference type="ARBA" id="ARBA00022840"/>
    </source>
</evidence>
<comment type="domain">
    <text evidence="8">Domain I is involved in oligomerization and binding regulators, domain II is flexibile and of varying length in different bacteria, domain III forms the AAA+ region, while domain IV binds dsDNA.</text>
</comment>
<proteinExistence type="inferred from homology"/>
<comment type="subunit">
    <text evidence="8">Oligomerizes as a right-handed, spiral filament on DNA at oriC.</text>
</comment>
<feature type="region of interest" description="Domain III, AAA+ region" evidence="8">
    <location>
        <begin position="111"/>
        <end position="327"/>
    </location>
</feature>
<evidence type="ECO:0000256" key="9">
    <source>
        <dbReference type="NCBIfam" id="TIGR00362"/>
    </source>
</evidence>
<dbReference type="AlphaFoldDB" id="A0A7W8JEM2"/>
<keyword evidence="7 8" id="KW-0238">DNA-binding</keyword>
<evidence type="ECO:0000313" key="14">
    <source>
        <dbReference type="EMBL" id="MBB5355565.1"/>
    </source>
</evidence>
<evidence type="ECO:0000256" key="2">
    <source>
        <dbReference type="ARBA" id="ARBA00022490"/>
    </source>
</evidence>
<dbReference type="InterPro" id="IPR013159">
    <property type="entry name" value="DnaA_C"/>
</dbReference>
<evidence type="ECO:0000256" key="4">
    <source>
        <dbReference type="ARBA" id="ARBA00022741"/>
    </source>
</evidence>
<feature type="domain" description="Chromosomal replication initiator DnaA C-terminal" evidence="13">
    <location>
        <begin position="356"/>
        <end position="425"/>
    </location>
</feature>
<organism evidence="14 15">
    <name type="scientific">Anoxybacillus mongoliensis</name>
    <dbReference type="NCBI Taxonomy" id="452565"/>
    <lineage>
        <taxon>Bacteria</taxon>
        <taxon>Bacillati</taxon>
        <taxon>Bacillota</taxon>
        <taxon>Bacilli</taxon>
        <taxon>Bacillales</taxon>
        <taxon>Anoxybacillaceae</taxon>
        <taxon>Anoxybacillus</taxon>
    </lineage>
</organism>
<evidence type="ECO:0000256" key="1">
    <source>
        <dbReference type="ARBA" id="ARBA00006583"/>
    </source>
</evidence>
<evidence type="ECO:0000256" key="7">
    <source>
        <dbReference type="ARBA" id="ARBA00023125"/>
    </source>
</evidence>
<dbReference type="InterPro" id="IPR010921">
    <property type="entry name" value="Trp_repressor/repl_initiator"/>
</dbReference>
<dbReference type="Gene3D" id="3.30.300.180">
    <property type="match status" value="1"/>
</dbReference>
<dbReference type="CDD" id="cd06571">
    <property type="entry name" value="Bac_DnaA_C"/>
    <property type="match status" value="1"/>
</dbReference>
<evidence type="ECO:0000256" key="6">
    <source>
        <dbReference type="ARBA" id="ARBA00023121"/>
    </source>
</evidence>
<evidence type="ECO:0000256" key="8">
    <source>
        <dbReference type="HAMAP-Rule" id="MF_00377"/>
    </source>
</evidence>
<dbReference type="GO" id="GO:0005886">
    <property type="term" value="C:plasma membrane"/>
    <property type="evidence" value="ECO:0007669"/>
    <property type="project" value="TreeGrafter"/>
</dbReference>
<feature type="domain" description="AAA+ ATPase" evidence="12">
    <location>
        <begin position="144"/>
        <end position="272"/>
    </location>
</feature>
<dbReference type="GO" id="GO:0008289">
    <property type="term" value="F:lipid binding"/>
    <property type="evidence" value="ECO:0007669"/>
    <property type="project" value="UniProtKB-KW"/>
</dbReference>
<feature type="region of interest" description="Domain IV, binds dsDNA" evidence="8">
    <location>
        <begin position="328"/>
        <end position="447"/>
    </location>
</feature>
<accession>A0A7W8JEM2</accession>
<dbReference type="GO" id="GO:0006270">
    <property type="term" value="P:DNA replication initiation"/>
    <property type="evidence" value="ECO:0007669"/>
    <property type="project" value="UniProtKB-UniRule"/>
</dbReference>
<evidence type="ECO:0000256" key="10">
    <source>
        <dbReference type="RuleBase" id="RU000577"/>
    </source>
</evidence>
<keyword evidence="3 8" id="KW-0235">DNA replication</keyword>
<dbReference type="InterPro" id="IPR013317">
    <property type="entry name" value="DnaA_dom"/>
</dbReference>
<name>A0A7W8JEM2_9BACL</name>
<dbReference type="InterPro" id="IPR038454">
    <property type="entry name" value="DnaA_N_sf"/>
</dbReference>
<dbReference type="Gene3D" id="3.40.50.300">
    <property type="entry name" value="P-loop containing nucleotide triphosphate hydrolases"/>
    <property type="match status" value="1"/>
</dbReference>
<comment type="subcellular location">
    <subcellularLocation>
        <location evidence="8">Cytoplasm</location>
    </subcellularLocation>
</comment>
<keyword evidence="2 8" id="KW-0963">Cytoplasm</keyword>
<feature type="binding site" evidence="8">
    <location>
        <position position="157"/>
    </location>
    <ligand>
        <name>ATP</name>
        <dbReference type="ChEBI" id="CHEBI:30616"/>
    </ligand>
</feature>
<dbReference type="InterPro" id="IPR020591">
    <property type="entry name" value="Chromosome_initiator_DnaA-like"/>
</dbReference>
<dbReference type="FunFam" id="3.40.50.300:FF:000150">
    <property type="entry name" value="Chromosomal replication initiator protein DnaA"/>
    <property type="match status" value="1"/>
</dbReference>
<feature type="region of interest" description="Domain I, interacts with DnaA modulators" evidence="8">
    <location>
        <begin position="1"/>
        <end position="93"/>
    </location>
</feature>
<keyword evidence="6 8" id="KW-0446">Lipid-binding</keyword>
<reference evidence="14 15" key="1">
    <citation type="submission" date="2020-08" db="EMBL/GenBank/DDBJ databases">
        <title>Genomic Encyclopedia of Type Strains, Phase IV (KMG-IV): sequencing the most valuable type-strain genomes for metagenomic binning, comparative biology and taxonomic classification.</title>
        <authorList>
            <person name="Goeker M."/>
        </authorList>
    </citation>
    <scope>NUCLEOTIDE SEQUENCE [LARGE SCALE GENOMIC DNA]</scope>
    <source>
        <strain evidence="14 15">DSM 19169</strain>
    </source>
</reference>
<dbReference type="FunFam" id="1.10.8.60:FF:000003">
    <property type="entry name" value="Chromosomal replication initiator protein DnaA"/>
    <property type="match status" value="1"/>
</dbReference>
<dbReference type="InterPro" id="IPR003593">
    <property type="entry name" value="AAA+_ATPase"/>
</dbReference>
<evidence type="ECO:0000256" key="3">
    <source>
        <dbReference type="ARBA" id="ARBA00022705"/>
    </source>
</evidence>
<protein>
    <recommendedName>
        <fullName evidence="8 9">Chromosomal replication initiator protein DnaA</fullName>
    </recommendedName>
</protein>
<gene>
    <name evidence="8" type="primary">dnaA</name>
    <name evidence="14" type="ORF">HNR43_001537</name>
</gene>
<dbReference type="GO" id="GO:0005737">
    <property type="term" value="C:cytoplasm"/>
    <property type="evidence" value="ECO:0007669"/>
    <property type="project" value="UniProtKB-SubCell"/>
</dbReference>
<evidence type="ECO:0000256" key="11">
    <source>
        <dbReference type="RuleBase" id="RU004227"/>
    </source>
</evidence>
<dbReference type="EMBL" id="JACHEQ010000006">
    <property type="protein sequence ID" value="MBB5355565.1"/>
    <property type="molecule type" value="Genomic_DNA"/>
</dbReference>
<dbReference type="Pfam" id="PF11638">
    <property type="entry name" value="DnaA_N"/>
    <property type="match status" value="1"/>
</dbReference>
<dbReference type="PROSITE" id="PS01008">
    <property type="entry name" value="DNAA"/>
    <property type="match status" value="1"/>
</dbReference>
<dbReference type="SMART" id="SM00760">
    <property type="entry name" value="Bac_DnaA_C"/>
    <property type="match status" value="1"/>
</dbReference>
<comment type="caution">
    <text evidence="14">The sequence shown here is derived from an EMBL/GenBank/DDBJ whole genome shotgun (WGS) entry which is preliminary data.</text>
</comment>
<dbReference type="Gene3D" id="1.10.8.60">
    <property type="match status" value="1"/>
</dbReference>
<dbReference type="SMART" id="SM00382">
    <property type="entry name" value="AAA"/>
    <property type="match status" value="1"/>
</dbReference>
<dbReference type="Pfam" id="PF08299">
    <property type="entry name" value="Bac_DnaA_C"/>
    <property type="match status" value="1"/>
</dbReference>
<dbReference type="RefSeq" id="WP_183242677.1">
    <property type="nucleotide sequence ID" value="NZ_JACHEQ010000006.1"/>
</dbReference>
<dbReference type="InterPro" id="IPR027417">
    <property type="entry name" value="P-loop_NTPase"/>
</dbReference>
<dbReference type="InterPro" id="IPR024633">
    <property type="entry name" value="DnaA_N_dom"/>
</dbReference>
<dbReference type="NCBIfam" id="TIGR00362">
    <property type="entry name" value="DnaA"/>
    <property type="match status" value="1"/>
</dbReference>
<dbReference type="PANTHER" id="PTHR30050:SF2">
    <property type="entry name" value="CHROMOSOMAL REPLICATION INITIATOR PROTEIN DNAA"/>
    <property type="match status" value="1"/>
</dbReference>
<keyword evidence="15" id="KW-1185">Reference proteome</keyword>
<sequence length="447" mass="51127">MENISDLWNKALAEIEKKISKPSFETWLKSTTAHSLKGDILIITVPNEFTKDWLESRYTRLIEQTLYDITGEELKIKCTIPNHQTLEEFDLKPTSKPRKHDDEQAEFPQSMLNPKYTFDTFVIGSGNRFAHAASLAVAEAPAKAYNPLFIYGGVGLGKTHLMHAIGHYVLEHNPSAKVVYLSSEKFTNEFINAIRDNRPDDFRNKYRNVDVLLIDDIQFLAGKEQTQEEFFHTFNTLHEESKQIVISSDRPPKEIPTLEDRLRSRFEWGLITDITPPDLETRIAILRKKAKAEGFDIPNEVMLYIANQIDSNIRELEGALIRVVAYSSLINKEINADLAAEALKDIIPSSKPKVITIQDIQRVVGEHFNVKLEDFKAKKRTKSVAFPRQIAMYLSRELTDCSLPKIGEEFGGRDHTTVIHAHEKISALIQTDVQLQKQLKEIMEKLK</sequence>
<dbReference type="InterPro" id="IPR018312">
    <property type="entry name" value="Chromosome_initiator_DnaA_CS"/>
</dbReference>
<feature type="binding site" evidence="8">
    <location>
        <position position="159"/>
    </location>
    <ligand>
        <name>ATP</name>
        <dbReference type="ChEBI" id="CHEBI:30616"/>
    </ligand>
</feature>